<organism evidence="1 2">
    <name type="scientific">Allochromatium vinosum (strain ATCC 17899 / DSM 180 / NBRC 103801 / NCIMB 10441 / D)</name>
    <name type="common">Chromatium vinosum</name>
    <dbReference type="NCBI Taxonomy" id="572477"/>
    <lineage>
        <taxon>Bacteria</taxon>
        <taxon>Pseudomonadati</taxon>
        <taxon>Pseudomonadota</taxon>
        <taxon>Gammaproteobacteria</taxon>
        <taxon>Chromatiales</taxon>
        <taxon>Chromatiaceae</taxon>
        <taxon>Allochromatium</taxon>
    </lineage>
</organism>
<dbReference type="Pfam" id="PF13531">
    <property type="entry name" value="SBP_bac_11"/>
    <property type="match status" value="1"/>
</dbReference>
<sequence length="326" mass="34452">MLCADHKSRPIFERSVRGTANVPPWLGGTVPTMRLQQLLSRLTAALWLAALAGGAVGGEPPASTTAIRVAAVGGLTLCGVWPELARRAELATGLRIDTVATAPKQDILPLFERGEADLLLIHGSDETFDLLARGIAAPLRAWAQNAHVIAGPPDDPAGVRQAGDGADALRRIALANAPLLSFRDPGSFAIVQRLWRVAGVRPGPQQQLPDDAWPRQRVLEAAARQRAYVVVGHIPIVFGRQPNPGYQVLLAGDPAMRRTYVVVEPGPRHPADAARRASANQLADYLVSPNGQAALSAANQAVATPERPGPWIFPLPQSPASGAAVD</sequence>
<dbReference type="Gene3D" id="3.40.190.10">
    <property type="entry name" value="Periplasmic binding protein-like II"/>
    <property type="match status" value="2"/>
</dbReference>
<accession>D3RQZ3</accession>
<keyword evidence="2" id="KW-1185">Reference proteome</keyword>
<dbReference type="Proteomes" id="UP000001441">
    <property type="component" value="Chromosome"/>
</dbReference>
<dbReference type="HOGENOM" id="CLU_851628_0_0_6"/>
<evidence type="ECO:0000313" key="2">
    <source>
        <dbReference type="Proteomes" id="UP000001441"/>
    </source>
</evidence>
<protein>
    <submittedName>
        <fullName evidence="1">ABC-type tungstate transport system, permease component</fullName>
    </submittedName>
</protein>
<dbReference type="InterPro" id="IPR052738">
    <property type="entry name" value="ABC-Tungstate_binding"/>
</dbReference>
<dbReference type="AlphaFoldDB" id="D3RQZ3"/>
<name>D3RQZ3_ALLVD</name>
<dbReference type="EMBL" id="CP001896">
    <property type="protein sequence ID" value="ADC61821.1"/>
    <property type="molecule type" value="Genomic_DNA"/>
</dbReference>
<reference evidence="1 2" key="1">
    <citation type="journal article" date="2011" name="Stand. Genomic Sci.">
        <title>Complete genome sequence of Allochromatium vinosum DSM 180(T).</title>
        <authorList>
            <person name="Weissgerber T."/>
            <person name="Zigann R."/>
            <person name="Bruce D."/>
            <person name="Chang Y.J."/>
            <person name="Detter J.C."/>
            <person name="Han C."/>
            <person name="Hauser L."/>
            <person name="Jeffries C.D."/>
            <person name="Land M."/>
            <person name="Munk A.C."/>
            <person name="Tapia R."/>
            <person name="Dahl C."/>
        </authorList>
    </citation>
    <scope>NUCLEOTIDE SEQUENCE [LARGE SCALE GENOMIC DNA]</scope>
    <source>
        <strain evidence="2">ATCC 17899 / DSM 180 / NBRC 103801 / NCIMB 10441 / D</strain>
    </source>
</reference>
<dbReference type="eggNOG" id="COG2998">
    <property type="taxonomic scope" value="Bacteria"/>
</dbReference>
<dbReference type="KEGG" id="alv:Alvin_0875"/>
<dbReference type="PANTHER" id="PTHR37945:SF1">
    <property type="entry name" value="EXTRACELLULAR TUNGSTATE BINDING PROTEIN"/>
    <property type="match status" value="1"/>
</dbReference>
<dbReference type="STRING" id="572477.Alvin_0875"/>
<dbReference type="SUPFAM" id="SSF53850">
    <property type="entry name" value="Periplasmic binding protein-like II"/>
    <property type="match status" value="1"/>
</dbReference>
<gene>
    <name evidence="1" type="ordered locus">Alvin_0875</name>
</gene>
<proteinExistence type="predicted"/>
<evidence type="ECO:0000313" key="1">
    <source>
        <dbReference type="EMBL" id="ADC61821.1"/>
    </source>
</evidence>
<dbReference type="PANTHER" id="PTHR37945">
    <property type="entry name" value="EXTRACELLULAR TUNGSTATE BINDING PROTEIN"/>
    <property type="match status" value="1"/>
</dbReference>